<evidence type="ECO:0000313" key="3">
    <source>
        <dbReference type="Proteomes" id="UP000054560"/>
    </source>
</evidence>
<dbReference type="GeneID" id="25906025"/>
<dbReference type="EMBL" id="KQ241951">
    <property type="protein sequence ID" value="KNC82182.1"/>
    <property type="molecule type" value="Genomic_DNA"/>
</dbReference>
<accession>A0A0L0FZC3</accession>
<feature type="compositionally biased region" description="Polar residues" evidence="1">
    <location>
        <begin position="217"/>
        <end position="231"/>
    </location>
</feature>
<feature type="region of interest" description="Disordered" evidence="1">
    <location>
        <begin position="1"/>
        <end position="24"/>
    </location>
</feature>
<name>A0A0L0FZC3_9EUKA</name>
<proteinExistence type="predicted"/>
<dbReference type="Proteomes" id="UP000054560">
    <property type="component" value="Unassembled WGS sequence"/>
</dbReference>
<dbReference type="AlphaFoldDB" id="A0A0L0FZC3"/>
<evidence type="ECO:0000256" key="1">
    <source>
        <dbReference type="SAM" id="MobiDB-lite"/>
    </source>
</evidence>
<organism evidence="2 3">
    <name type="scientific">Sphaeroforma arctica JP610</name>
    <dbReference type="NCBI Taxonomy" id="667725"/>
    <lineage>
        <taxon>Eukaryota</taxon>
        <taxon>Ichthyosporea</taxon>
        <taxon>Ichthyophonida</taxon>
        <taxon>Sphaeroforma</taxon>
    </lineage>
</organism>
<feature type="compositionally biased region" description="Low complexity" evidence="1">
    <location>
        <begin position="232"/>
        <end position="256"/>
    </location>
</feature>
<gene>
    <name evidence="2" type="ORF">SARC_05521</name>
</gene>
<keyword evidence="3" id="KW-1185">Reference proteome</keyword>
<feature type="compositionally biased region" description="Basic and acidic residues" evidence="1">
    <location>
        <begin position="173"/>
        <end position="204"/>
    </location>
</feature>
<evidence type="ECO:0000313" key="2">
    <source>
        <dbReference type="EMBL" id="KNC82182.1"/>
    </source>
</evidence>
<dbReference type="RefSeq" id="XP_014156084.1">
    <property type="nucleotide sequence ID" value="XM_014300609.1"/>
</dbReference>
<feature type="region of interest" description="Disordered" evidence="1">
    <location>
        <begin position="164"/>
        <end position="256"/>
    </location>
</feature>
<sequence>MGQILDFSKDGVVQSDVGESSDDEEFCVAPGNVGHQTNYGESHNTKYRASHNTYYHSTPNQRGREIAFHASRNPCIGPHEVEDSGVGLFRHEVVGFDVGEHDIGEQIKKMHEVGEHDTEELNEETYGVGEHDMEEFNEEIHEVGEHDTGGYNEGEYNELEHDSGVIDTGEYNGGDHNEGEHDSGVIDKGDYNGEDHNEGEHDSGVLDTEDNEADPTLKQSATTSSESDISLQPTATAPAPSVSAVVAQQPTTTAPTQSVLDVAPQLSTTALVPSYAVNLWFEYQRRMKMDNNRVVISTRLDIESSKCVPDQLSKTYAWDGPPSGAPKAALITVLEDNDKAHATLVYASHWQQVFMSYDPINKRARASIDNKKAVVNATNLVKDNPAIRRSLSNICRMLAMLNDPIHLPLFMATKGGHEDRAMLDNGQIKWKHPCWVLLGKNYSGPNYHYNHKDIEAALAAGDTSSTATQPKMPQLPNVDAWNIDLAKIASEEVPREHPQKIVNDVRNADPMNMTPVYAVHASCANESEFPESMAKKLWSMWVSVQQDYGRFWLAQLKSECQAPSVLCFAQNA</sequence>
<reference evidence="2 3" key="1">
    <citation type="submission" date="2011-02" db="EMBL/GenBank/DDBJ databases">
        <title>The Genome Sequence of Sphaeroforma arctica JP610.</title>
        <authorList>
            <consortium name="The Broad Institute Genome Sequencing Platform"/>
            <person name="Russ C."/>
            <person name="Cuomo C."/>
            <person name="Young S.K."/>
            <person name="Zeng Q."/>
            <person name="Gargeya S."/>
            <person name="Alvarado L."/>
            <person name="Berlin A."/>
            <person name="Chapman S.B."/>
            <person name="Chen Z."/>
            <person name="Freedman E."/>
            <person name="Gellesch M."/>
            <person name="Goldberg J."/>
            <person name="Griggs A."/>
            <person name="Gujja S."/>
            <person name="Heilman E."/>
            <person name="Heiman D."/>
            <person name="Howarth C."/>
            <person name="Mehta T."/>
            <person name="Neiman D."/>
            <person name="Pearson M."/>
            <person name="Roberts A."/>
            <person name="Saif S."/>
            <person name="Shea T."/>
            <person name="Shenoy N."/>
            <person name="Sisk P."/>
            <person name="Stolte C."/>
            <person name="Sykes S."/>
            <person name="White J."/>
            <person name="Yandava C."/>
            <person name="Burger G."/>
            <person name="Gray M.W."/>
            <person name="Holland P.W.H."/>
            <person name="King N."/>
            <person name="Lang F.B.F."/>
            <person name="Roger A.J."/>
            <person name="Ruiz-Trillo I."/>
            <person name="Haas B."/>
            <person name="Nusbaum C."/>
            <person name="Birren B."/>
        </authorList>
    </citation>
    <scope>NUCLEOTIDE SEQUENCE [LARGE SCALE GENOMIC DNA]</scope>
    <source>
        <strain evidence="2 3">JP610</strain>
    </source>
</reference>
<protein>
    <submittedName>
        <fullName evidence="2">Uncharacterized protein</fullName>
    </submittedName>
</protein>